<proteinExistence type="predicted"/>
<gene>
    <name evidence="1" type="ORF">CPSG_02792</name>
</gene>
<dbReference type="AlphaFoldDB" id="E9CYC2"/>
<name>E9CYC2_COCPS</name>
<evidence type="ECO:0000313" key="1">
    <source>
        <dbReference type="EMBL" id="EFW20948.1"/>
    </source>
</evidence>
<sequence>MSQALWTNCYVSAACYDLEWSAMFSVPGLHEDGRTFCLVEHTQQANQRDTGVDSVIFGVQRGSRCESDLELSAANKSCESTLRQRVRRESSPRPSAEIHLFRLEQLEP</sequence>
<dbReference type="VEuPathDB" id="FungiDB:CPSG_02792"/>
<reference evidence="2" key="2">
    <citation type="submission" date="2010-03" db="EMBL/GenBank/DDBJ databases">
        <title>The genome sequence of Coccidioides posadasii strain Silveira.</title>
        <authorList>
            <consortium name="The Broad Institute Genome Sequencing Center for Infectious Disease"/>
            <person name="Neafsey D."/>
            <person name="Orbach M."/>
            <person name="Henn M.R."/>
            <person name="Cole G.T."/>
            <person name="Galgiani J."/>
            <person name="Gardner M.J."/>
            <person name="Kirkland T.N."/>
            <person name="Taylor J.W."/>
            <person name="Young S.K."/>
            <person name="Zeng Q."/>
            <person name="Koehrsen M."/>
            <person name="Alvarado L."/>
            <person name="Berlin A."/>
            <person name="Borenstein D."/>
            <person name="Chapman S.B."/>
            <person name="Chen Z."/>
            <person name="Engels R."/>
            <person name="Freedman E."/>
            <person name="Gellesch M."/>
            <person name="Goldberg J."/>
            <person name="Griggs A."/>
            <person name="Gujja S."/>
            <person name="Heilman E."/>
            <person name="Heiman D."/>
            <person name="Howarth C."/>
            <person name="Jen D."/>
            <person name="Larson L."/>
            <person name="Mehta T."/>
            <person name="Neiman D."/>
            <person name="Park D."/>
            <person name="Pearson M."/>
            <person name="Richards J."/>
            <person name="Roberts A."/>
            <person name="Saif S."/>
            <person name="Shea T."/>
            <person name="Shenoy N."/>
            <person name="Sisk P."/>
            <person name="Stolte C."/>
            <person name="Sykes S."/>
            <person name="Walk T."/>
            <person name="White J."/>
            <person name="Yandava C."/>
            <person name="Haas B."/>
            <person name="Nusbaum C."/>
            <person name="Birren B."/>
        </authorList>
    </citation>
    <scope>NUCLEOTIDE SEQUENCE [LARGE SCALE GENOMIC DNA]</scope>
    <source>
        <strain evidence="2">RMSCC 757 / Silveira</strain>
    </source>
</reference>
<protein>
    <submittedName>
        <fullName evidence="1">Predicted protein</fullName>
    </submittedName>
</protein>
<evidence type="ECO:0000313" key="2">
    <source>
        <dbReference type="Proteomes" id="UP000002497"/>
    </source>
</evidence>
<dbReference type="Proteomes" id="UP000002497">
    <property type="component" value="Unassembled WGS sequence"/>
</dbReference>
<reference evidence="2" key="1">
    <citation type="journal article" date="2010" name="Genome Res.">
        <title>Population genomic sequencing of Coccidioides fungi reveals recent hybridization and transposon control.</title>
        <authorList>
            <person name="Neafsey D.E."/>
            <person name="Barker B.M."/>
            <person name="Sharpton T.J."/>
            <person name="Stajich J.E."/>
            <person name="Park D.J."/>
            <person name="Whiston E."/>
            <person name="Hung C.-Y."/>
            <person name="McMahan C."/>
            <person name="White J."/>
            <person name="Sykes S."/>
            <person name="Heiman D."/>
            <person name="Young S."/>
            <person name="Zeng Q."/>
            <person name="Abouelleil A."/>
            <person name="Aftuck L."/>
            <person name="Bessette D."/>
            <person name="Brown A."/>
            <person name="FitzGerald M."/>
            <person name="Lui A."/>
            <person name="Macdonald J.P."/>
            <person name="Priest M."/>
            <person name="Orbach M.J."/>
            <person name="Galgiani J.N."/>
            <person name="Kirkland T.N."/>
            <person name="Cole G.T."/>
            <person name="Birren B.W."/>
            <person name="Henn M.R."/>
            <person name="Taylor J.W."/>
            <person name="Rounsley S.D."/>
        </authorList>
    </citation>
    <scope>NUCLEOTIDE SEQUENCE [LARGE SCALE GENOMIC DNA]</scope>
    <source>
        <strain evidence="2">RMSCC 757 / Silveira</strain>
    </source>
</reference>
<organism evidence="2">
    <name type="scientific">Coccidioides posadasii (strain RMSCC 757 / Silveira)</name>
    <name type="common">Valley fever fungus</name>
    <dbReference type="NCBI Taxonomy" id="443226"/>
    <lineage>
        <taxon>Eukaryota</taxon>
        <taxon>Fungi</taxon>
        <taxon>Dikarya</taxon>
        <taxon>Ascomycota</taxon>
        <taxon>Pezizomycotina</taxon>
        <taxon>Eurotiomycetes</taxon>
        <taxon>Eurotiomycetidae</taxon>
        <taxon>Onygenales</taxon>
        <taxon>Onygenaceae</taxon>
        <taxon>Coccidioides</taxon>
    </lineage>
</organism>
<accession>E9CYC2</accession>
<dbReference type="EMBL" id="GL636488">
    <property type="protein sequence ID" value="EFW20948.1"/>
    <property type="molecule type" value="Genomic_DNA"/>
</dbReference>
<dbReference type="HOGENOM" id="CLU_2196726_0_0_1"/>
<keyword evidence="2" id="KW-1185">Reference proteome</keyword>